<protein>
    <submittedName>
        <fullName evidence="2">Uncharacterized protein</fullName>
    </submittedName>
</protein>
<comment type="caution">
    <text evidence="2">The sequence shown here is derived from an EMBL/GenBank/DDBJ whole genome shotgun (WGS) entry which is preliminary data.</text>
</comment>
<dbReference type="RefSeq" id="WP_167086255.1">
    <property type="nucleotide sequence ID" value="NZ_WHJG01000006.1"/>
</dbReference>
<evidence type="ECO:0000313" key="3">
    <source>
        <dbReference type="Proteomes" id="UP000621455"/>
    </source>
</evidence>
<dbReference type="Proteomes" id="UP000621455">
    <property type="component" value="Unassembled WGS sequence"/>
</dbReference>
<evidence type="ECO:0000256" key="1">
    <source>
        <dbReference type="SAM" id="MobiDB-lite"/>
    </source>
</evidence>
<name>A0ABX0NA51_9BURK</name>
<sequence>MYHLDQYGEEYHETLGSYIGQPSCDVVRKAVLAKVAGEMKAMSSSRYKEKYAKSTIHLQPEPAAQPDGGAGLR</sequence>
<gene>
    <name evidence="2" type="ORF">F2P44_08405</name>
</gene>
<feature type="region of interest" description="Disordered" evidence="1">
    <location>
        <begin position="52"/>
        <end position="73"/>
    </location>
</feature>
<dbReference type="EMBL" id="WHJG01000006">
    <property type="protein sequence ID" value="NHZ79296.1"/>
    <property type="molecule type" value="Genomic_DNA"/>
</dbReference>
<accession>A0ABX0NA51</accession>
<proteinExistence type="predicted"/>
<keyword evidence="3" id="KW-1185">Reference proteome</keyword>
<reference evidence="2 3" key="1">
    <citation type="submission" date="2019-10" db="EMBL/GenBank/DDBJ databases">
        <title>Taxonomy of Antarctic Massilia spp.: description of Massilia rubra sp. nov., Massilia aquatica sp. nov., Massilia mucilaginosa sp. nov., Massilia frigida sp. nov. isolated from streams, lakes and regoliths.</title>
        <authorList>
            <person name="Holochova P."/>
            <person name="Sedlacek I."/>
            <person name="Kralova S."/>
            <person name="Maslanova I."/>
            <person name="Busse H.-J."/>
            <person name="Stankova E."/>
            <person name="Vrbovska V."/>
            <person name="Kovarovic V."/>
            <person name="Bartak M."/>
            <person name="Svec P."/>
            <person name="Pantucek R."/>
        </authorList>
    </citation>
    <scope>NUCLEOTIDE SEQUENCE [LARGE SCALE GENOMIC DNA]</scope>
    <source>
        <strain evidence="2 3">CCM 8695</strain>
    </source>
</reference>
<evidence type="ECO:0000313" key="2">
    <source>
        <dbReference type="EMBL" id="NHZ79296.1"/>
    </source>
</evidence>
<organism evidence="2 3">
    <name type="scientific">Massilia frigida</name>
    <dbReference type="NCBI Taxonomy" id="2609281"/>
    <lineage>
        <taxon>Bacteria</taxon>
        <taxon>Pseudomonadati</taxon>
        <taxon>Pseudomonadota</taxon>
        <taxon>Betaproteobacteria</taxon>
        <taxon>Burkholderiales</taxon>
        <taxon>Oxalobacteraceae</taxon>
        <taxon>Telluria group</taxon>
        <taxon>Massilia</taxon>
    </lineage>
</organism>